<evidence type="ECO:0000256" key="1">
    <source>
        <dbReference type="SAM" id="MobiDB-lite"/>
    </source>
</evidence>
<evidence type="ECO:0000313" key="2">
    <source>
        <dbReference type="EMBL" id="OXG10702.1"/>
    </source>
</evidence>
<gene>
    <name evidence="2" type="ORF">C361_06735</name>
</gene>
<protein>
    <submittedName>
        <fullName evidence="2">Uncharacterized protein</fullName>
    </submittedName>
</protein>
<feature type="region of interest" description="Disordered" evidence="1">
    <location>
        <begin position="75"/>
        <end position="141"/>
    </location>
</feature>
<dbReference type="OrthoDB" id="10405558at2759"/>
<feature type="compositionally biased region" description="Low complexity" evidence="1">
    <location>
        <begin position="32"/>
        <end position="43"/>
    </location>
</feature>
<feature type="compositionally biased region" description="Basic and acidic residues" evidence="1">
    <location>
        <begin position="213"/>
        <end position="234"/>
    </location>
</feature>
<comment type="caution">
    <text evidence="2">The sequence shown here is derived from an EMBL/GenBank/DDBJ whole genome shotgun (WGS) entry which is preliminary data.</text>
</comment>
<feature type="region of interest" description="Disordered" evidence="1">
    <location>
        <begin position="213"/>
        <end position="257"/>
    </location>
</feature>
<organism evidence="2 3">
    <name type="scientific">Cryptococcus neoformans Tu259-1</name>
    <dbReference type="NCBI Taxonomy" id="1230072"/>
    <lineage>
        <taxon>Eukaryota</taxon>
        <taxon>Fungi</taxon>
        <taxon>Dikarya</taxon>
        <taxon>Basidiomycota</taxon>
        <taxon>Agaricomycotina</taxon>
        <taxon>Tremellomycetes</taxon>
        <taxon>Tremellales</taxon>
        <taxon>Cryptococcaceae</taxon>
        <taxon>Cryptococcus</taxon>
        <taxon>Cryptococcus neoformans species complex</taxon>
    </lineage>
</organism>
<sequence>MTIRRPAFSPSVTELLYKKTATMFASQQKDLSSSTKSTSTTTSGQPYIQGEGWHTKPSLIERINKSMKGAVISKNEEDIPLHEETHQGTAMTRPESGEPLKEPFGPSSNSMESSVHLPSRPIPSRPTDVTSPPIPLSAHPLPSSYSTFQTIGLFSQDNGEHSQHKEQTIPLHAPRPRLSKPSLLTHKLHPLLKSKAIIDDDTGVTDMDVKAEMGKGREGIHGNDDASDRSTSDKRSRRPLPPRSTSMSTDRSSPELFLPSESTSLAAVLSDPGTVSPFGPPFVHSYGYGGGNSQGFGIGVGGLGGVAILCPSIFGIGMMNEEVGLRRLTPIDPSK</sequence>
<evidence type="ECO:0000313" key="3">
    <source>
        <dbReference type="Proteomes" id="UP000199727"/>
    </source>
</evidence>
<name>A0A854Q861_CRYNE</name>
<feature type="compositionally biased region" description="Basic and acidic residues" evidence="1">
    <location>
        <begin position="75"/>
        <end position="86"/>
    </location>
</feature>
<accession>A0A854Q861</accession>
<dbReference type="AlphaFoldDB" id="A0A854Q861"/>
<feature type="region of interest" description="Disordered" evidence="1">
    <location>
        <begin position="25"/>
        <end position="54"/>
    </location>
</feature>
<reference evidence="2 3" key="1">
    <citation type="submission" date="2017-06" db="EMBL/GenBank/DDBJ databases">
        <title>Global population genomics of the pathogenic fungus Cryptococcus neoformans var. grubii.</title>
        <authorList>
            <person name="Cuomo C."/>
            <person name="Litvintseva A."/>
            <person name="Chen Y."/>
            <person name="Young S."/>
            <person name="Zeng Q."/>
            <person name="Chapman S."/>
            <person name="Gujja S."/>
            <person name="Saif S."/>
            <person name="Birren B."/>
        </authorList>
    </citation>
    <scope>NUCLEOTIDE SEQUENCE [LARGE SCALE GENOMIC DNA]</scope>
    <source>
        <strain evidence="2 3">Tu259-1</strain>
    </source>
</reference>
<dbReference type="EMBL" id="AMKT01000101">
    <property type="protein sequence ID" value="OXG10702.1"/>
    <property type="molecule type" value="Genomic_DNA"/>
</dbReference>
<proteinExistence type="predicted"/>
<dbReference type="Proteomes" id="UP000199727">
    <property type="component" value="Unassembled WGS sequence"/>
</dbReference>